<comment type="caution">
    <text evidence="2">The sequence shown here is derived from an EMBL/GenBank/DDBJ whole genome shotgun (WGS) entry which is preliminary data.</text>
</comment>
<keyword evidence="3" id="KW-1185">Reference proteome</keyword>
<keyword evidence="1" id="KW-0732">Signal</keyword>
<sequence>MRIRPIVAAVTGALALSALAVPAAQAVSTDDTTLRASTAADVFGAASGRSGFSAAAVPTVTSVSVNGNKNVAVGTTTPKSFTVSVTATHTSGIADAFIELWNGTDPEAANGILRSDQEVATCTAVTTTKSTCKLTITARPGYDGEVIGSLYDNALAGNWNVNVAVLANDGNVFSDLTYKTHKVQRLSKLTVNAAPEPVKKGATLTVTGKLTRADWETGKYAGIPSGQSVALQFRKASSSTYANVKGIKTTSGGALKTTVKAASDGYHRFNYTGITSTAASVATGDYVDVK</sequence>
<name>A0ABP9CCY9_9ACTN</name>
<evidence type="ECO:0000256" key="1">
    <source>
        <dbReference type="SAM" id="SignalP"/>
    </source>
</evidence>
<feature type="chain" id="PRO_5045038938" description="Calcium-binding protein" evidence="1">
    <location>
        <begin position="21"/>
        <end position="290"/>
    </location>
</feature>
<evidence type="ECO:0000313" key="3">
    <source>
        <dbReference type="Proteomes" id="UP001501265"/>
    </source>
</evidence>
<dbReference type="Proteomes" id="UP001501265">
    <property type="component" value="Unassembled WGS sequence"/>
</dbReference>
<feature type="signal peptide" evidence="1">
    <location>
        <begin position="1"/>
        <end position="20"/>
    </location>
</feature>
<evidence type="ECO:0000313" key="2">
    <source>
        <dbReference type="EMBL" id="GAA4808254.1"/>
    </source>
</evidence>
<accession>A0ABP9CCY9</accession>
<evidence type="ECO:0008006" key="4">
    <source>
        <dbReference type="Google" id="ProtNLM"/>
    </source>
</evidence>
<reference evidence="3" key="1">
    <citation type="journal article" date="2019" name="Int. J. Syst. Evol. Microbiol.">
        <title>The Global Catalogue of Microorganisms (GCM) 10K type strain sequencing project: providing services to taxonomists for standard genome sequencing and annotation.</title>
        <authorList>
            <consortium name="The Broad Institute Genomics Platform"/>
            <consortium name="The Broad Institute Genome Sequencing Center for Infectious Disease"/>
            <person name="Wu L."/>
            <person name="Ma J."/>
        </authorList>
    </citation>
    <scope>NUCLEOTIDE SEQUENCE [LARGE SCALE GENOMIC DNA]</scope>
    <source>
        <strain evidence="3">JCM 18081</strain>
    </source>
</reference>
<proteinExistence type="predicted"/>
<protein>
    <recommendedName>
        <fullName evidence="4">Calcium-binding protein</fullName>
    </recommendedName>
</protein>
<gene>
    <name evidence="2" type="ORF">GCM10023220_43330</name>
</gene>
<organism evidence="2 3">
    <name type="scientific">Streptomyces ziwulingensis</name>
    <dbReference type="NCBI Taxonomy" id="1045501"/>
    <lineage>
        <taxon>Bacteria</taxon>
        <taxon>Bacillati</taxon>
        <taxon>Actinomycetota</taxon>
        <taxon>Actinomycetes</taxon>
        <taxon>Kitasatosporales</taxon>
        <taxon>Streptomycetaceae</taxon>
        <taxon>Streptomyces</taxon>
    </lineage>
</organism>
<dbReference type="EMBL" id="BAABIG010000043">
    <property type="protein sequence ID" value="GAA4808254.1"/>
    <property type="molecule type" value="Genomic_DNA"/>
</dbReference>
<dbReference type="RefSeq" id="WP_345621605.1">
    <property type="nucleotide sequence ID" value="NZ_BAABIG010000043.1"/>
</dbReference>